<dbReference type="AlphaFoldDB" id="A0A2M4D7E9"/>
<feature type="chain" id="PRO_5014915156" evidence="1">
    <location>
        <begin position="29"/>
        <end position="173"/>
    </location>
</feature>
<proteinExistence type="predicted"/>
<sequence>MPSPWRPRLSLIVCCHPLSLSIISLLSAQLLRPRHEHGQTVRESRRSNGADRSARVALGSIIATCEARWQSPPSLELRSIMCLVELPTQATKMTTTDSRPGLAWSPWRTPKQRIWNVSLASSSSSSSSSSSPSCCMLWNQPARSARNTIRKLVPFFVPSDALAFIKRNVSLCR</sequence>
<keyword evidence="1" id="KW-0732">Signal</keyword>
<organism evidence="2">
    <name type="scientific">Anopheles darlingi</name>
    <name type="common">Mosquito</name>
    <dbReference type="NCBI Taxonomy" id="43151"/>
    <lineage>
        <taxon>Eukaryota</taxon>
        <taxon>Metazoa</taxon>
        <taxon>Ecdysozoa</taxon>
        <taxon>Arthropoda</taxon>
        <taxon>Hexapoda</taxon>
        <taxon>Insecta</taxon>
        <taxon>Pterygota</taxon>
        <taxon>Neoptera</taxon>
        <taxon>Endopterygota</taxon>
        <taxon>Diptera</taxon>
        <taxon>Nematocera</taxon>
        <taxon>Culicoidea</taxon>
        <taxon>Culicidae</taxon>
        <taxon>Anophelinae</taxon>
        <taxon>Anopheles</taxon>
    </lineage>
</organism>
<evidence type="ECO:0000313" key="2">
    <source>
        <dbReference type="EMBL" id="MBW73421.1"/>
    </source>
</evidence>
<protein>
    <submittedName>
        <fullName evidence="2">Putative secreted protein</fullName>
    </submittedName>
</protein>
<evidence type="ECO:0000256" key="1">
    <source>
        <dbReference type="SAM" id="SignalP"/>
    </source>
</evidence>
<dbReference type="EMBL" id="GGFL01009243">
    <property type="protein sequence ID" value="MBW73421.1"/>
    <property type="molecule type" value="Transcribed_RNA"/>
</dbReference>
<feature type="signal peptide" evidence="1">
    <location>
        <begin position="1"/>
        <end position="28"/>
    </location>
</feature>
<reference evidence="2" key="1">
    <citation type="submission" date="2018-01" db="EMBL/GenBank/DDBJ databases">
        <title>An insight into the sialome of Amazonian anophelines.</title>
        <authorList>
            <person name="Ribeiro J.M."/>
            <person name="Scarpassa V."/>
            <person name="Calvo E."/>
        </authorList>
    </citation>
    <scope>NUCLEOTIDE SEQUENCE</scope>
</reference>
<accession>A0A2M4D7E9</accession>
<name>A0A2M4D7E9_ANODA</name>